<proteinExistence type="predicted"/>
<feature type="region of interest" description="Disordered" evidence="6">
    <location>
        <begin position="1"/>
        <end position="35"/>
    </location>
</feature>
<dbReference type="RefSeq" id="WP_109705199.1">
    <property type="nucleotide sequence ID" value="NZ_QGDB01000002.1"/>
</dbReference>
<keyword evidence="4 7" id="KW-1133">Transmembrane helix</keyword>
<dbReference type="GO" id="GO:0012505">
    <property type="term" value="C:endomembrane system"/>
    <property type="evidence" value="ECO:0007669"/>
    <property type="project" value="UniProtKB-SubCell"/>
</dbReference>
<evidence type="ECO:0000313" key="8">
    <source>
        <dbReference type="EMBL" id="PWL18298.1"/>
    </source>
</evidence>
<feature type="transmembrane region" description="Helical" evidence="7">
    <location>
        <begin position="86"/>
        <end position="104"/>
    </location>
</feature>
<evidence type="ECO:0000256" key="7">
    <source>
        <dbReference type="SAM" id="Phobius"/>
    </source>
</evidence>
<accession>A0A316JAJ7</accession>
<dbReference type="Gene3D" id="1.20.1250.20">
    <property type="entry name" value="MFS general substrate transporter like domains"/>
    <property type="match status" value="1"/>
</dbReference>
<gene>
    <name evidence="8" type="ORF">DKP76_04130</name>
</gene>
<feature type="transmembrane region" description="Helical" evidence="7">
    <location>
        <begin position="340"/>
        <end position="363"/>
    </location>
</feature>
<keyword evidence="5 7" id="KW-0472">Membrane</keyword>
<keyword evidence="3 7" id="KW-0812">Transmembrane</keyword>
<keyword evidence="2" id="KW-0813">Transport</keyword>
<comment type="caution">
    <text evidence="8">The sequence shown here is derived from an EMBL/GenBank/DDBJ whole genome shotgun (WGS) entry which is preliminary data.</text>
</comment>
<feature type="compositionally biased region" description="Low complexity" evidence="6">
    <location>
        <begin position="1"/>
        <end position="16"/>
    </location>
</feature>
<sequence>MSAASSTSKTGPGTSKQADATGATPDSPGTASPESTKILTKPPLLSAAYIIAGFIFAAIQGLGLSFIASNLQEIAGPMGLTQNETVWLMAAYVFPNVSLTLLLFKVRAQYGIRNFSEAAIVVYVFVCLAHLWVNDFGTALLFRFVAGAAAAPISSLAFLYILEAFQPARKMNIGLCMALLALAIPTPLTGILSPFLLDLGGVRMFYTFEIGAAMVALGLVYLLPLASPPRVKAIRKLDVVSYIFLAVGLGSFAVALTVGRLYWWTEANWLAWLFITGIVSSAIFVVIELNRKEHLVDIRWLTSREILHFAGALLVFRIALSEQSSGAINFLRNAGMLNAQMAGLYWVMLIAAIISGAVCALIMKPGREPFIHAVALLLLGVGSYMDSQSTTLTRPEQMYVSQALVSFASGLFLPPALAVGMGAAMKRGPNYILSFVVVFLATQKVGGYLGSALYGTFVTWREHVHSFYLTSRLQITDPLVTLRLNQLGGAYNKFLTDPGQQAVQAKALFARQVTQQAYALAYNEAFLLISCLSFAALGCLLIHVAWQNRQRLWSSGISSRSIAQQY</sequence>
<dbReference type="Proteomes" id="UP000245865">
    <property type="component" value="Unassembled WGS sequence"/>
</dbReference>
<feature type="transmembrane region" description="Helical" evidence="7">
    <location>
        <begin position="525"/>
        <end position="546"/>
    </location>
</feature>
<name>A0A316JAJ7_9HYPH</name>
<dbReference type="GO" id="GO:0005886">
    <property type="term" value="C:plasma membrane"/>
    <property type="evidence" value="ECO:0007669"/>
    <property type="project" value="TreeGrafter"/>
</dbReference>
<dbReference type="GO" id="GO:0022857">
    <property type="term" value="F:transmembrane transporter activity"/>
    <property type="evidence" value="ECO:0007669"/>
    <property type="project" value="TreeGrafter"/>
</dbReference>
<evidence type="ECO:0000256" key="5">
    <source>
        <dbReference type="ARBA" id="ARBA00023136"/>
    </source>
</evidence>
<dbReference type="PANTHER" id="PTHR23501:SF191">
    <property type="entry name" value="VACUOLAR BASIC AMINO ACID TRANSPORTER 4"/>
    <property type="match status" value="1"/>
</dbReference>
<feature type="transmembrane region" description="Helical" evidence="7">
    <location>
        <begin position="116"/>
        <end position="133"/>
    </location>
</feature>
<dbReference type="OrthoDB" id="5314453at2"/>
<evidence type="ECO:0000256" key="1">
    <source>
        <dbReference type="ARBA" id="ARBA00004127"/>
    </source>
</evidence>
<evidence type="ECO:0000256" key="2">
    <source>
        <dbReference type="ARBA" id="ARBA00022448"/>
    </source>
</evidence>
<evidence type="ECO:0000256" key="4">
    <source>
        <dbReference type="ARBA" id="ARBA00022989"/>
    </source>
</evidence>
<feature type="transmembrane region" description="Helical" evidence="7">
    <location>
        <begin position="431"/>
        <end position="454"/>
    </location>
</feature>
<dbReference type="InterPro" id="IPR036259">
    <property type="entry name" value="MFS_trans_sf"/>
</dbReference>
<feature type="transmembrane region" description="Helical" evidence="7">
    <location>
        <begin position="203"/>
        <end position="227"/>
    </location>
</feature>
<dbReference type="PANTHER" id="PTHR23501">
    <property type="entry name" value="MAJOR FACILITATOR SUPERFAMILY"/>
    <property type="match status" value="1"/>
</dbReference>
<feature type="transmembrane region" description="Helical" evidence="7">
    <location>
        <begin position="139"/>
        <end position="162"/>
    </location>
</feature>
<feature type="transmembrane region" description="Helical" evidence="7">
    <location>
        <begin position="399"/>
        <end position="419"/>
    </location>
</feature>
<feature type="transmembrane region" description="Helical" evidence="7">
    <location>
        <begin position="239"/>
        <end position="263"/>
    </location>
</feature>
<dbReference type="SUPFAM" id="SSF103473">
    <property type="entry name" value="MFS general substrate transporter"/>
    <property type="match status" value="2"/>
</dbReference>
<dbReference type="AlphaFoldDB" id="A0A316JAJ7"/>
<feature type="transmembrane region" description="Helical" evidence="7">
    <location>
        <begin position="370"/>
        <end position="387"/>
    </location>
</feature>
<dbReference type="EMBL" id="QGDB01000002">
    <property type="protein sequence ID" value="PWL18298.1"/>
    <property type="molecule type" value="Genomic_DNA"/>
</dbReference>
<comment type="subcellular location">
    <subcellularLocation>
        <location evidence="1">Endomembrane system</location>
        <topology evidence="1">Multi-pass membrane protein</topology>
    </subcellularLocation>
</comment>
<protein>
    <submittedName>
        <fullName evidence="8">MFS transporter</fullName>
    </submittedName>
</protein>
<reference evidence="8 9" key="1">
    <citation type="submission" date="2018-05" db="EMBL/GenBank/DDBJ databases">
        <title>Comparative genomic sequence analysis between strain HN4 and CCM 8460T (Falsochrobactrum ovis) will provide more evidence to prove that HN4 is a new species of Falsochrobactrum.</title>
        <authorList>
            <person name="Lyu W."/>
            <person name="Sun L."/>
            <person name="Yao L."/>
        </authorList>
    </citation>
    <scope>NUCLEOTIDE SEQUENCE [LARGE SCALE GENOMIC DNA]</scope>
    <source>
        <strain evidence="8 9">HN4</strain>
    </source>
</reference>
<keyword evidence="9" id="KW-1185">Reference proteome</keyword>
<organism evidence="8 9">
    <name type="scientific">Falsochrobactrum shanghaiense</name>
    <dbReference type="NCBI Taxonomy" id="2201899"/>
    <lineage>
        <taxon>Bacteria</taxon>
        <taxon>Pseudomonadati</taxon>
        <taxon>Pseudomonadota</taxon>
        <taxon>Alphaproteobacteria</taxon>
        <taxon>Hyphomicrobiales</taxon>
        <taxon>Brucellaceae</taxon>
        <taxon>Falsochrobactrum</taxon>
    </lineage>
</organism>
<feature type="transmembrane region" description="Helical" evidence="7">
    <location>
        <begin position="44"/>
        <end position="66"/>
    </location>
</feature>
<evidence type="ECO:0000256" key="6">
    <source>
        <dbReference type="SAM" id="MobiDB-lite"/>
    </source>
</evidence>
<feature type="transmembrane region" description="Helical" evidence="7">
    <location>
        <begin position="269"/>
        <end position="289"/>
    </location>
</feature>
<feature type="transmembrane region" description="Helical" evidence="7">
    <location>
        <begin position="301"/>
        <end position="320"/>
    </location>
</feature>
<feature type="transmembrane region" description="Helical" evidence="7">
    <location>
        <begin position="174"/>
        <end position="197"/>
    </location>
</feature>
<evidence type="ECO:0000313" key="9">
    <source>
        <dbReference type="Proteomes" id="UP000245865"/>
    </source>
</evidence>
<evidence type="ECO:0000256" key="3">
    <source>
        <dbReference type="ARBA" id="ARBA00022692"/>
    </source>
</evidence>